<accession>A0A1T4XVS1</accession>
<dbReference type="GeneID" id="93338845"/>
<dbReference type="InterPro" id="IPR017853">
    <property type="entry name" value="GH"/>
</dbReference>
<proteinExistence type="predicted"/>
<dbReference type="PANTHER" id="PTHR43053:SF3">
    <property type="entry name" value="ALPHA-GALACTOSIDASE C-RELATED"/>
    <property type="match status" value="1"/>
</dbReference>
<name>A0A1T4XVS1_9FIRM</name>
<dbReference type="Proteomes" id="UP000190286">
    <property type="component" value="Unassembled WGS sequence"/>
</dbReference>
<reference evidence="3 4" key="1">
    <citation type="submission" date="2017-02" db="EMBL/GenBank/DDBJ databases">
        <authorList>
            <person name="Peterson S.W."/>
        </authorList>
    </citation>
    <scope>NUCLEOTIDE SEQUENCE [LARGE SCALE GENOMIC DNA]</scope>
    <source>
        <strain evidence="3 4">ATCC 27749</strain>
    </source>
</reference>
<dbReference type="InterPro" id="IPR050985">
    <property type="entry name" value="Alpha-glycosidase_related"/>
</dbReference>
<sequence>MAEMQWYAATDSGRFDGTVAITPRSGAVCLRAELPAGVLQNAVAVLPWTMAHEEKLFMNGYQTWTACPELGKWDRQHGVERVPKFLLEKYSFDRYGDYHFVPYSGKRGQSHGFSYCYFRRGKTYRLLASLDEAPGYTIFSYDSRAAQLRIERDCAGVQHTGGSFPAFSLFFAEGTEDEVFDAWFAALGCRPRTTRRLAGYSSWYNRYQNIDEASIQEDLNGCKTLFRAGDLFQIDDGWERKVGDWLEPDPAKFPNGLRPLADAAHESGFLAGLWLAPFVCEKESLLCKDHPDWLLQVDGQPWCCGCNWSSFYALDIDHPEVQAYLKQVFDRVLQDWGFDLVKLDFLYGAAPFGNARESRAGRMQRAMALLRSWCGDKLILGCGVPVMPAFGIVDYCRIGCDVGLDWDDVWYMRLFHRERVSTRQSIGNTIFRRQLNGRAYGSDPDVFFLREENCKLTLQQKQTLARVNALFSGILLTSDMPSRYTDEMRRQYNALRELTDHAENCTVDADDGLTVHYTLHGQQQAIKVF</sequence>
<organism evidence="3 4">
    <name type="scientific">Gemmiger formicilis</name>
    <dbReference type="NCBI Taxonomy" id="745368"/>
    <lineage>
        <taxon>Bacteria</taxon>
        <taxon>Bacillati</taxon>
        <taxon>Bacillota</taxon>
        <taxon>Clostridia</taxon>
        <taxon>Eubacteriales</taxon>
        <taxon>Gemmiger</taxon>
    </lineage>
</organism>
<dbReference type="Pfam" id="PF02065">
    <property type="entry name" value="Melibiase"/>
    <property type="match status" value="1"/>
</dbReference>
<dbReference type="CDD" id="cd14791">
    <property type="entry name" value="GH36"/>
    <property type="match status" value="1"/>
</dbReference>
<dbReference type="AlphaFoldDB" id="A0A1T4XVS1"/>
<dbReference type="GO" id="GO:0016052">
    <property type="term" value="P:carbohydrate catabolic process"/>
    <property type="evidence" value="ECO:0007669"/>
    <property type="project" value="InterPro"/>
</dbReference>
<evidence type="ECO:0000256" key="2">
    <source>
        <dbReference type="ARBA" id="ARBA00023295"/>
    </source>
</evidence>
<dbReference type="STRING" id="745368.SAMN02745178_02403"/>
<keyword evidence="2" id="KW-0326">Glycosidase</keyword>
<keyword evidence="1" id="KW-0378">Hydrolase</keyword>
<keyword evidence="4" id="KW-1185">Reference proteome</keyword>
<dbReference type="OrthoDB" id="9758822at2"/>
<dbReference type="PANTHER" id="PTHR43053">
    <property type="entry name" value="GLYCOSIDASE FAMILY 31"/>
    <property type="match status" value="1"/>
</dbReference>
<dbReference type="InterPro" id="IPR013785">
    <property type="entry name" value="Aldolase_TIM"/>
</dbReference>
<evidence type="ECO:0000313" key="4">
    <source>
        <dbReference type="Proteomes" id="UP000190286"/>
    </source>
</evidence>
<protein>
    <submittedName>
        <fullName evidence="3">Alpha-galactosidase</fullName>
    </submittedName>
</protein>
<dbReference type="InterPro" id="IPR002252">
    <property type="entry name" value="Glyco_hydro_36"/>
</dbReference>
<gene>
    <name evidence="3" type="ORF">SAMN02745178_02403</name>
</gene>
<dbReference type="GO" id="GO:0004557">
    <property type="term" value="F:alpha-galactosidase activity"/>
    <property type="evidence" value="ECO:0007669"/>
    <property type="project" value="InterPro"/>
</dbReference>
<dbReference type="EMBL" id="FUYF01000019">
    <property type="protein sequence ID" value="SKA93652.1"/>
    <property type="molecule type" value="Genomic_DNA"/>
</dbReference>
<dbReference type="RefSeq" id="WP_078785251.1">
    <property type="nucleotide sequence ID" value="NZ_FUYF01000019.1"/>
</dbReference>
<evidence type="ECO:0000256" key="1">
    <source>
        <dbReference type="ARBA" id="ARBA00022801"/>
    </source>
</evidence>
<evidence type="ECO:0000313" key="3">
    <source>
        <dbReference type="EMBL" id="SKA93652.1"/>
    </source>
</evidence>
<dbReference type="SUPFAM" id="SSF51445">
    <property type="entry name" value="(Trans)glycosidases"/>
    <property type="match status" value="1"/>
</dbReference>
<dbReference type="Gene3D" id="3.20.20.70">
    <property type="entry name" value="Aldolase class I"/>
    <property type="match status" value="1"/>
</dbReference>